<protein>
    <recommendedName>
        <fullName evidence="1">Glycosyl transferase family 1 domain-containing protein</fullName>
    </recommendedName>
</protein>
<feature type="domain" description="Glycosyl transferase family 1" evidence="1">
    <location>
        <begin position="199"/>
        <end position="288"/>
    </location>
</feature>
<evidence type="ECO:0000259" key="1">
    <source>
        <dbReference type="Pfam" id="PF00534"/>
    </source>
</evidence>
<proteinExistence type="predicted"/>
<dbReference type="EMBL" id="BARW01001683">
    <property type="protein sequence ID" value="GAI62555.1"/>
    <property type="molecule type" value="Genomic_DNA"/>
</dbReference>
<dbReference type="Pfam" id="PF00534">
    <property type="entry name" value="Glycos_transf_1"/>
    <property type="match status" value="1"/>
</dbReference>
<dbReference type="Gene3D" id="3.40.50.2000">
    <property type="entry name" value="Glycogen Phosphorylase B"/>
    <property type="match status" value="2"/>
</dbReference>
<accession>X1RHD3</accession>
<dbReference type="InterPro" id="IPR001296">
    <property type="entry name" value="Glyco_trans_1"/>
</dbReference>
<comment type="caution">
    <text evidence="2">The sequence shown here is derived from an EMBL/GenBank/DDBJ whole genome shotgun (WGS) entry which is preliminary data.</text>
</comment>
<dbReference type="GO" id="GO:0016757">
    <property type="term" value="F:glycosyltransferase activity"/>
    <property type="evidence" value="ECO:0007669"/>
    <property type="project" value="InterPro"/>
</dbReference>
<dbReference type="PANTHER" id="PTHR45947:SF3">
    <property type="entry name" value="SULFOQUINOVOSYL TRANSFERASE SQD2"/>
    <property type="match status" value="1"/>
</dbReference>
<feature type="non-terminal residue" evidence="2">
    <location>
        <position position="289"/>
    </location>
</feature>
<organism evidence="2">
    <name type="scientific">marine sediment metagenome</name>
    <dbReference type="NCBI Taxonomy" id="412755"/>
    <lineage>
        <taxon>unclassified sequences</taxon>
        <taxon>metagenomes</taxon>
        <taxon>ecological metagenomes</taxon>
    </lineage>
</organism>
<name>X1RHD3_9ZZZZ</name>
<dbReference type="InterPro" id="IPR050194">
    <property type="entry name" value="Glycosyltransferase_grp1"/>
</dbReference>
<reference evidence="2" key="1">
    <citation type="journal article" date="2014" name="Front. Microbiol.">
        <title>High frequency of phylogenetically diverse reductive dehalogenase-homologous genes in deep subseafloor sedimentary metagenomes.</title>
        <authorList>
            <person name="Kawai M."/>
            <person name="Futagami T."/>
            <person name="Toyoda A."/>
            <person name="Takaki Y."/>
            <person name="Nishi S."/>
            <person name="Hori S."/>
            <person name="Arai W."/>
            <person name="Tsubouchi T."/>
            <person name="Morono Y."/>
            <person name="Uchiyama I."/>
            <person name="Ito T."/>
            <person name="Fujiyama A."/>
            <person name="Inagaki F."/>
            <person name="Takami H."/>
        </authorList>
    </citation>
    <scope>NUCLEOTIDE SEQUENCE</scope>
    <source>
        <strain evidence="2">Expedition CK06-06</strain>
    </source>
</reference>
<dbReference type="CDD" id="cd03801">
    <property type="entry name" value="GT4_PimA-like"/>
    <property type="match status" value="1"/>
</dbReference>
<evidence type="ECO:0000313" key="2">
    <source>
        <dbReference type="EMBL" id="GAI62555.1"/>
    </source>
</evidence>
<dbReference type="AlphaFoldDB" id="X1RHD3"/>
<sequence>MKVLLIFTFNTSLEHWDKRGIISREISLYKNILEKEHEVYFLTYDDKKDFQFSELLNGIKVILALKSIRSSNRRIILIKSFILPILLRKIFKKIDIIKTNQLEGSWVAWIGKIIFRKKLIVRGGFEWLKFYILHNITAKNKKNLKYWIKYFWIYIVELISYKLADTIILTNPIDIEFIVRTFKLKKKKIKLIYNFIDTNHFKPQNIKKKEKHVLFIGRFTLQKNLFNLLEAFEDLKGFSLDLIGDGPYKRNLLEKAEEYGINLNFLGVLPNNLIPSVLNQYDIFILPSF</sequence>
<dbReference type="SUPFAM" id="SSF53756">
    <property type="entry name" value="UDP-Glycosyltransferase/glycogen phosphorylase"/>
    <property type="match status" value="1"/>
</dbReference>
<dbReference type="PANTHER" id="PTHR45947">
    <property type="entry name" value="SULFOQUINOVOSYL TRANSFERASE SQD2"/>
    <property type="match status" value="1"/>
</dbReference>
<gene>
    <name evidence="2" type="ORF">S12H4_05178</name>
</gene>